<evidence type="ECO:0000256" key="1">
    <source>
        <dbReference type="ARBA" id="ARBA00010646"/>
    </source>
</evidence>
<name>A0ABR1C623_NECAM</name>
<dbReference type="PANTHER" id="PTHR23208:SF14">
    <property type="entry name" value="GLYCOSIDE HYDROLASE FAMILY 25 PROTEIN-RELATED"/>
    <property type="match status" value="1"/>
</dbReference>
<proteinExistence type="inferred from homology"/>
<comment type="similarity">
    <text evidence="1">Belongs to the glycosyl hydrolase 25 family.</text>
</comment>
<dbReference type="CDD" id="cd06416">
    <property type="entry name" value="GH25_Lys1-like"/>
    <property type="match status" value="1"/>
</dbReference>
<dbReference type="Gene3D" id="3.20.20.80">
    <property type="entry name" value="Glycosidases"/>
    <property type="match status" value="1"/>
</dbReference>
<keyword evidence="4" id="KW-1185">Reference proteome</keyword>
<dbReference type="InterPro" id="IPR002053">
    <property type="entry name" value="Glyco_hydro_25"/>
</dbReference>
<dbReference type="Proteomes" id="UP001303046">
    <property type="component" value="Unassembled WGS sequence"/>
</dbReference>
<evidence type="ECO:0000256" key="2">
    <source>
        <dbReference type="ARBA" id="ARBA00022729"/>
    </source>
</evidence>
<protein>
    <recommendedName>
        <fullName evidence="5">Glycosyl hydrolase family 25</fullName>
    </recommendedName>
</protein>
<dbReference type="PROSITE" id="PS51904">
    <property type="entry name" value="GLYCOSYL_HYDROL_F25_2"/>
    <property type="match status" value="1"/>
</dbReference>
<organism evidence="3 4">
    <name type="scientific">Necator americanus</name>
    <name type="common">Human hookworm</name>
    <dbReference type="NCBI Taxonomy" id="51031"/>
    <lineage>
        <taxon>Eukaryota</taxon>
        <taxon>Metazoa</taxon>
        <taxon>Ecdysozoa</taxon>
        <taxon>Nematoda</taxon>
        <taxon>Chromadorea</taxon>
        <taxon>Rhabditida</taxon>
        <taxon>Rhabditina</taxon>
        <taxon>Rhabditomorpha</taxon>
        <taxon>Strongyloidea</taxon>
        <taxon>Ancylostomatidae</taxon>
        <taxon>Bunostominae</taxon>
        <taxon>Necator</taxon>
    </lineage>
</organism>
<evidence type="ECO:0008006" key="5">
    <source>
        <dbReference type="Google" id="ProtNLM"/>
    </source>
</evidence>
<evidence type="ECO:0000313" key="3">
    <source>
        <dbReference type="EMBL" id="KAK6733615.1"/>
    </source>
</evidence>
<accession>A0ABR1C623</accession>
<dbReference type="PANTHER" id="PTHR23208">
    <property type="entry name" value="LYSOZYME PROTEIN"/>
    <property type="match status" value="1"/>
</dbReference>
<keyword evidence="2" id="KW-0732">Signal</keyword>
<dbReference type="SUPFAM" id="SSF51445">
    <property type="entry name" value="(Trans)glycosidases"/>
    <property type="match status" value="1"/>
</dbReference>
<dbReference type="InterPro" id="IPR051595">
    <property type="entry name" value="GH25_Enzymes"/>
</dbReference>
<dbReference type="InterPro" id="IPR017853">
    <property type="entry name" value="GH"/>
</dbReference>
<dbReference type="EMBL" id="JAVFWL010000002">
    <property type="protein sequence ID" value="KAK6733615.1"/>
    <property type="molecule type" value="Genomic_DNA"/>
</dbReference>
<sequence>MSATRIHQMKAQLDTAHGSRQRLTKVANILDDNGEGIKRVLKKQTYLSATTTYAYALDLSAQLTLSGAQCIKSNKYSTVFIRGYAATGNGVLDSYACSNINNAYNAGLGTEVYMTPLITSSKNGTQQFDELYNGLKKCNIVIRSVWIQVTSPVNWSYPGTNINFINSIISRAKQYGLNVGIYTNQYDWSQITSGASGAANGLMLWYWNVNGSGVSGETGANFNDFVSFGYWSAPSVKQFAQVESVCGYTVNRDVYSTSSTMAGMVRRESNVPIVGSIGIN</sequence>
<comment type="caution">
    <text evidence="3">The sequence shown here is derived from an EMBL/GenBank/DDBJ whole genome shotgun (WGS) entry which is preliminary data.</text>
</comment>
<evidence type="ECO:0000313" key="4">
    <source>
        <dbReference type="Proteomes" id="UP001303046"/>
    </source>
</evidence>
<reference evidence="3 4" key="1">
    <citation type="submission" date="2023-08" db="EMBL/GenBank/DDBJ databases">
        <title>A Necator americanus chromosomal reference genome.</title>
        <authorList>
            <person name="Ilik V."/>
            <person name="Petrzelkova K.J."/>
            <person name="Pardy F."/>
            <person name="Fuh T."/>
            <person name="Niatou-Singa F.S."/>
            <person name="Gouil Q."/>
            <person name="Baker L."/>
            <person name="Ritchie M.E."/>
            <person name="Jex A.R."/>
            <person name="Gazzola D."/>
            <person name="Li H."/>
            <person name="Toshio Fujiwara R."/>
            <person name="Zhan B."/>
            <person name="Aroian R.V."/>
            <person name="Pafco B."/>
            <person name="Schwarz E.M."/>
        </authorList>
    </citation>
    <scope>NUCLEOTIDE SEQUENCE [LARGE SCALE GENOMIC DNA]</scope>
    <source>
        <strain evidence="3 4">Aroian</strain>
        <tissue evidence="3">Whole animal</tissue>
    </source>
</reference>
<gene>
    <name evidence="3" type="primary">Necator_chrII.g5186</name>
    <name evidence="3" type="ORF">RB195_017394</name>
</gene>